<evidence type="ECO:0000313" key="3">
    <source>
        <dbReference type="EMBL" id="MBL6903433.1"/>
    </source>
</evidence>
<dbReference type="InterPro" id="IPR013216">
    <property type="entry name" value="Methyltransf_11"/>
</dbReference>
<dbReference type="GO" id="GO:0008757">
    <property type="term" value="F:S-adenosylmethionine-dependent methyltransferase activity"/>
    <property type="evidence" value="ECO:0007669"/>
    <property type="project" value="InterPro"/>
</dbReference>
<evidence type="ECO:0000256" key="1">
    <source>
        <dbReference type="ARBA" id="ARBA00022679"/>
    </source>
</evidence>
<dbReference type="GO" id="GO:0032259">
    <property type="term" value="P:methylation"/>
    <property type="evidence" value="ECO:0007669"/>
    <property type="project" value="UniProtKB-KW"/>
</dbReference>
<dbReference type="CDD" id="cd02440">
    <property type="entry name" value="AdoMet_MTases"/>
    <property type="match status" value="1"/>
</dbReference>
<evidence type="ECO:0000259" key="2">
    <source>
        <dbReference type="Pfam" id="PF08241"/>
    </source>
</evidence>
<reference evidence="3" key="1">
    <citation type="submission" date="2020-10" db="EMBL/GenBank/DDBJ databases">
        <title>Microbiome of the Black Sea water column analyzed by genome centric metagenomics.</title>
        <authorList>
            <person name="Cabello-Yeves P.J."/>
            <person name="Callieri C."/>
            <person name="Picazo A."/>
            <person name="Mehrshad M."/>
            <person name="Haro-Moreno J.M."/>
            <person name="Roda-Garcia J."/>
            <person name="Dzembekova N."/>
            <person name="Slabakova V."/>
            <person name="Slabakova N."/>
            <person name="Moncheva S."/>
            <person name="Rodriguez-Valera F."/>
        </authorList>
    </citation>
    <scope>NUCLEOTIDE SEQUENCE</scope>
    <source>
        <strain evidence="3">BS30m-G43</strain>
    </source>
</reference>
<name>A0A937M2G8_9GAMM</name>
<gene>
    <name evidence="3" type="ORF">ISR29_04450</name>
</gene>
<feature type="domain" description="Methyltransferase type 11" evidence="2">
    <location>
        <begin position="18"/>
        <end position="118"/>
    </location>
</feature>
<dbReference type="PANTHER" id="PTHR44068:SF11">
    <property type="entry name" value="GERANYL DIPHOSPHATE 2-C-METHYLTRANSFERASE"/>
    <property type="match status" value="1"/>
</dbReference>
<comment type="caution">
    <text evidence="3">The sequence shown here is derived from an EMBL/GenBank/DDBJ whole genome shotgun (WGS) entry which is preliminary data.</text>
</comment>
<dbReference type="EMBL" id="JADHSG010000005">
    <property type="protein sequence ID" value="MBL6903433.1"/>
    <property type="molecule type" value="Genomic_DNA"/>
</dbReference>
<accession>A0A937M2G8</accession>
<organism evidence="3 4">
    <name type="scientific">SAR86 cluster bacterium</name>
    <dbReference type="NCBI Taxonomy" id="2030880"/>
    <lineage>
        <taxon>Bacteria</taxon>
        <taxon>Pseudomonadati</taxon>
        <taxon>Pseudomonadota</taxon>
        <taxon>Gammaproteobacteria</taxon>
        <taxon>SAR86 cluster</taxon>
    </lineage>
</organism>
<evidence type="ECO:0000313" key="4">
    <source>
        <dbReference type="Proteomes" id="UP000705230"/>
    </source>
</evidence>
<dbReference type="AlphaFoldDB" id="A0A937M2G8"/>
<proteinExistence type="predicted"/>
<dbReference type="InterPro" id="IPR050447">
    <property type="entry name" value="Erg6_SMT_methyltransf"/>
</dbReference>
<dbReference type="Proteomes" id="UP000705230">
    <property type="component" value="Unassembled WGS sequence"/>
</dbReference>
<keyword evidence="1" id="KW-0808">Transferase</keyword>
<sequence>MLTFDFNKINIPDGAKVLDLGCGEGRHIFGIMDKYPNAYCVGLDLHTESLRIAQEGAEYFESISNEGAGFTMASGYQMPFADSSFDMVVCSEVLEHLINYEDALVEIERILKPDGYFLPSFPAYWPEKVCWMLSEDYHNMPGGHVRIFKKKEAINTISSHGFNYISSEKFHSLHAPYWWLRCMFWRTQETNILVRAYKKVLEKQILEKPMYLEILDKILNPILGKSIAMYYQKK</sequence>
<protein>
    <submittedName>
        <fullName evidence="3">Class I SAM-dependent methyltransferase</fullName>
    </submittedName>
</protein>
<keyword evidence="3" id="KW-0489">Methyltransferase</keyword>
<dbReference type="InterPro" id="IPR029063">
    <property type="entry name" value="SAM-dependent_MTases_sf"/>
</dbReference>
<dbReference type="SUPFAM" id="SSF53335">
    <property type="entry name" value="S-adenosyl-L-methionine-dependent methyltransferases"/>
    <property type="match status" value="1"/>
</dbReference>
<dbReference type="PANTHER" id="PTHR44068">
    <property type="entry name" value="ZGC:194242"/>
    <property type="match status" value="1"/>
</dbReference>
<dbReference type="Pfam" id="PF08241">
    <property type="entry name" value="Methyltransf_11"/>
    <property type="match status" value="1"/>
</dbReference>
<dbReference type="Gene3D" id="3.40.50.150">
    <property type="entry name" value="Vaccinia Virus protein VP39"/>
    <property type="match status" value="1"/>
</dbReference>